<evidence type="ECO:0000256" key="1">
    <source>
        <dbReference type="SAM" id="Phobius"/>
    </source>
</evidence>
<reference evidence="2 3" key="1">
    <citation type="journal article" date="2019" name="Int. J. Syst. Evol. Microbiol.">
        <title>The Global Catalogue of Microorganisms (GCM) 10K type strain sequencing project: providing services to taxonomists for standard genome sequencing and annotation.</title>
        <authorList>
            <consortium name="The Broad Institute Genomics Platform"/>
            <consortium name="The Broad Institute Genome Sequencing Center for Infectious Disease"/>
            <person name="Wu L."/>
            <person name="Ma J."/>
        </authorList>
    </citation>
    <scope>NUCLEOTIDE SEQUENCE [LARGE SCALE GENOMIC DNA]</scope>
    <source>
        <strain evidence="2 3">JCM 12398</strain>
    </source>
</reference>
<dbReference type="InterPro" id="IPR019051">
    <property type="entry name" value="Trp_biosyn_TM_oprn/chp"/>
</dbReference>
<keyword evidence="3" id="KW-1185">Reference proteome</keyword>
<feature type="transmembrane region" description="Helical" evidence="1">
    <location>
        <begin position="131"/>
        <end position="152"/>
    </location>
</feature>
<dbReference type="Pfam" id="PF09534">
    <property type="entry name" value="Trp_oprn_chp"/>
    <property type="match status" value="1"/>
</dbReference>
<dbReference type="RefSeq" id="WP_343916925.1">
    <property type="nucleotide sequence ID" value="NZ_BAAAKK010000001.1"/>
</dbReference>
<keyword evidence="1" id="KW-1133">Transmembrane helix</keyword>
<name>A0ABN1YQ94_9MICO</name>
<keyword evidence="1" id="KW-0472">Membrane</keyword>
<keyword evidence="1" id="KW-0812">Transmembrane</keyword>
<organism evidence="2 3">
    <name type="scientific">Agrococcus citreus</name>
    <dbReference type="NCBI Taxonomy" id="84643"/>
    <lineage>
        <taxon>Bacteria</taxon>
        <taxon>Bacillati</taxon>
        <taxon>Actinomycetota</taxon>
        <taxon>Actinomycetes</taxon>
        <taxon>Micrococcales</taxon>
        <taxon>Microbacteriaceae</taxon>
        <taxon>Agrococcus</taxon>
    </lineage>
</organism>
<evidence type="ECO:0000313" key="2">
    <source>
        <dbReference type="EMBL" id="GAA1418561.1"/>
    </source>
</evidence>
<proteinExistence type="predicted"/>
<evidence type="ECO:0008006" key="4">
    <source>
        <dbReference type="Google" id="ProtNLM"/>
    </source>
</evidence>
<feature type="transmembrane region" description="Helical" evidence="1">
    <location>
        <begin position="77"/>
        <end position="96"/>
    </location>
</feature>
<feature type="transmembrane region" description="Helical" evidence="1">
    <location>
        <begin position="51"/>
        <end position="70"/>
    </location>
</feature>
<sequence>MTERRAPSGRVVAVLGLLLAGALGLLSATQPWGSATLLDGRELAVAGQDVAGALTTLSLASVALALVLPLAGRVWRLVLGALALLLGGLLAAHAAASRGGVGTALEALVADATGLAGTAQQAELAASSTTAWPVLGAVAGALGAAVGVWVLVTARRWPERAARAARYERSGSGLAWDVMDDGDDPTR</sequence>
<comment type="caution">
    <text evidence="2">The sequence shown here is derived from an EMBL/GenBank/DDBJ whole genome shotgun (WGS) entry which is preliminary data.</text>
</comment>
<gene>
    <name evidence="2" type="ORF">GCM10009640_04680</name>
</gene>
<evidence type="ECO:0000313" key="3">
    <source>
        <dbReference type="Proteomes" id="UP001501266"/>
    </source>
</evidence>
<accession>A0ABN1YQ94</accession>
<dbReference type="Proteomes" id="UP001501266">
    <property type="component" value="Unassembled WGS sequence"/>
</dbReference>
<dbReference type="EMBL" id="BAAAKK010000001">
    <property type="protein sequence ID" value="GAA1418561.1"/>
    <property type="molecule type" value="Genomic_DNA"/>
</dbReference>
<protein>
    <recommendedName>
        <fullName evidence="4">Tryptophan-associated transmembrane protein (Trp_oprn_chp)</fullName>
    </recommendedName>
</protein>